<keyword evidence="4" id="KW-1185">Reference proteome</keyword>
<dbReference type="Gene3D" id="3.10.129.10">
    <property type="entry name" value="Hotdog Thioesterase"/>
    <property type="match status" value="1"/>
</dbReference>
<dbReference type="GO" id="GO:0047617">
    <property type="term" value="F:fatty acyl-CoA hydrolase activity"/>
    <property type="evidence" value="ECO:0007669"/>
    <property type="project" value="TreeGrafter"/>
</dbReference>
<dbReference type="PANTHER" id="PTHR31793">
    <property type="entry name" value="4-HYDROXYBENZOYL-COA THIOESTERASE FAMILY MEMBER"/>
    <property type="match status" value="1"/>
</dbReference>
<name>A0AAD4D3L6_9FUNG</name>
<accession>A0AAD4D3L6</accession>
<evidence type="ECO:0000256" key="2">
    <source>
        <dbReference type="ARBA" id="ARBA00022801"/>
    </source>
</evidence>
<dbReference type="AlphaFoldDB" id="A0AAD4D3L6"/>
<dbReference type="PANTHER" id="PTHR31793:SF27">
    <property type="entry name" value="NOVEL THIOESTERASE SUPERFAMILY DOMAIN AND SAPOSIN A-TYPE DOMAIN CONTAINING PROTEIN (0610012H03RIK)"/>
    <property type="match status" value="1"/>
</dbReference>
<reference evidence="3" key="1">
    <citation type="journal article" date="2020" name="Fungal Divers.">
        <title>Resolving the Mortierellaceae phylogeny through synthesis of multi-gene phylogenetics and phylogenomics.</title>
        <authorList>
            <person name="Vandepol N."/>
            <person name="Liber J."/>
            <person name="Desiro A."/>
            <person name="Na H."/>
            <person name="Kennedy M."/>
            <person name="Barry K."/>
            <person name="Grigoriev I.V."/>
            <person name="Miller A.N."/>
            <person name="O'Donnell K."/>
            <person name="Stajich J.E."/>
            <person name="Bonito G."/>
        </authorList>
    </citation>
    <scope>NUCLEOTIDE SEQUENCE</scope>
    <source>
        <strain evidence="3">NRRL 28262</strain>
    </source>
</reference>
<dbReference type="InterPro" id="IPR029069">
    <property type="entry name" value="HotDog_dom_sf"/>
</dbReference>
<dbReference type="SUPFAM" id="SSF54637">
    <property type="entry name" value="Thioesterase/thiol ester dehydrase-isomerase"/>
    <property type="match status" value="2"/>
</dbReference>
<evidence type="ECO:0000313" key="4">
    <source>
        <dbReference type="Proteomes" id="UP001194580"/>
    </source>
</evidence>
<keyword evidence="2" id="KW-0378">Hydrolase</keyword>
<dbReference type="InterPro" id="IPR050563">
    <property type="entry name" value="4-hydroxybenzoyl-CoA_TE"/>
</dbReference>
<dbReference type="EMBL" id="JAAAIL010002680">
    <property type="protein sequence ID" value="KAG0255308.1"/>
    <property type="molecule type" value="Genomic_DNA"/>
</dbReference>
<dbReference type="Pfam" id="PF13279">
    <property type="entry name" value="4HBT_2"/>
    <property type="match status" value="1"/>
</dbReference>
<protein>
    <recommendedName>
        <fullName evidence="5">Thioesterase domain-containing protein</fullName>
    </recommendedName>
</protein>
<proteinExistence type="inferred from homology"/>
<evidence type="ECO:0000313" key="3">
    <source>
        <dbReference type="EMBL" id="KAG0255308.1"/>
    </source>
</evidence>
<gene>
    <name evidence="3" type="ORF">BGZ95_005796</name>
</gene>
<evidence type="ECO:0008006" key="5">
    <source>
        <dbReference type="Google" id="ProtNLM"/>
    </source>
</evidence>
<evidence type="ECO:0000256" key="1">
    <source>
        <dbReference type="ARBA" id="ARBA00005953"/>
    </source>
</evidence>
<comment type="similarity">
    <text evidence="1">Belongs to the 4-hydroxybenzoyl-CoA thioesterase family.</text>
</comment>
<dbReference type="CDD" id="cd00586">
    <property type="entry name" value="4HBT"/>
    <property type="match status" value="1"/>
</dbReference>
<sequence>MNNTSSTMAPIHRLVQLTNALRAPAAGLTHFTPTPTTITATTAQLTARTPAALLTRNLASAASSSPPPQKPITNKDRAFYPYSIDIQSRWADNDQYGHMNNAHYYALFDTIINTFLIQETGLDPHDQNQGNAIGVVAESGCQYYSSVSFPDMIEARLAVIKLGRSSVVYQVGIFKKVATSSDDTTTTASTGANRITRSRASSSAVGVFSRAATAVSGPVLTAEEVKKEFPASQLVGDVAATGHFCHVFVDKVSRRPVPIPAKIRTGLELLQVVP</sequence>
<organism evidence="3 4">
    <name type="scientific">Linnemannia exigua</name>
    <dbReference type="NCBI Taxonomy" id="604196"/>
    <lineage>
        <taxon>Eukaryota</taxon>
        <taxon>Fungi</taxon>
        <taxon>Fungi incertae sedis</taxon>
        <taxon>Mucoromycota</taxon>
        <taxon>Mortierellomycotina</taxon>
        <taxon>Mortierellomycetes</taxon>
        <taxon>Mortierellales</taxon>
        <taxon>Mortierellaceae</taxon>
        <taxon>Linnemannia</taxon>
    </lineage>
</organism>
<comment type="caution">
    <text evidence="3">The sequence shown here is derived from an EMBL/GenBank/DDBJ whole genome shotgun (WGS) entry which is preliminary data.</text>
</comment>
<dbReference type="Proteomes" id="UP001194580">
    <property type="component" value="Unassembled WGS sequence"/>
</dbReference>